<accession>A0ABY4G092</accession>
<reference evidence="1" key="1">
    <citation type="submission" date="2022-04" db="EMBL/GenBank/DDBJ databases">
        <title>Hymenobacter sp. isolated from the air.</title>
        <authorList>
            <person name="Won M."/>
            <person name="Lee C.-M."/>
            <person name="Woen H.-Y."/>
            <person name="Kwon S.-W."/>
        </authorList>
    </citation>
    <scope>NUCLEOTIDE SEQUENCE</scope>
    <source>
        <strain evidence="1">5420S-77</strain>
    </source>
</reference>
<dbReference type="EMBL" id="CP095061">
    <property type="protein sequence ID" value="UOQ64262.1"/>
    <property type="molecule type" value="Genomic_DNA"/>
</dbReference>
<keyword evidence="2" id="KW-1185">Reference proteome</keyword>
<organism evidence="1 2">
    <name type="scientific">Hymenobacter volaticus</name>
    <dbReference type="NCBI Taxonomy" id="2932254"/>
    <lineage>
        <taxon>Bacteria</taxon>
        <taxon>Pseudomonadati</taxon>
        <taxon>Bacteroidota</taxon>
        <taxon>Cytophagia</taxon>
        <taxon>Cytophagales</taxon>
        <taxon>Hymenobacteraceae</taxon>
        <taxon>Hymenobacter</taxon>
    </lineage>
</organism>
<evidence type="ECO:0008006" key="3">
    <source>
        <dbReference type="Google" id="ProtNLM"/>
    </source>
</evidence>
<dbReference type="Gene3D" id="3.40.50.2000">
    <property type="entry name" value="Glycogen Phosphorylase B"/>
    <property type="match status" value="2"/>
</dbReference>
<evidence type="ECO:0000313" key="2">
    <source>
        <dbReference type="Proteomes" id="UP000830401"/>
    </source>
</evidence>
<proteinExistence type="predicted"/>
<dbReference type="RefSeq" id="WP_245117911.1">
    <property type="nucleotide sequence ID" value="NZ_CP095061.1"/>
</dbReference>
<protein>
    <recommendedName>
        <fullName evidence="3">Glycosyltransferase subfamily 4-like N-terminal domain-containing protein</fullName>
    </recommendedName>
</protein>
<dbReference type="SUPFAM" id="SSF53756">
    <property type="entry name" value="UDP-Glycosyltransferase/glycogen phosphorylase"/>
    <property type="match status" value="1"/>
</dbReference>
<name>A0ABY4G092_9BACT</name>
<dbReference type="Proteomes" id="UP000830401">
    <property type="component" value="Chromosome"/>
</dbReference>
<evidence type="ECO:0000313" key="1">
    <source>
        <dbReference type="EMBL" id="UOQ64262.1"/>
    </source>
</evidence>
<gene>
    <name evidence="1" type="ORF">MUN86_11685</name>
</gene>
<sequence>MVPYSTPEMLALMEDAPAGKGALAILCFSQDWQGPEQQTLWLAIQLHEKGRVLTLIVRDGSVLHQQAQAQGIPCLAYPEVAFPAKLWTAVHLGRWLRQQAIELLLTTRLADLGFAGLIKRWPPSKLLLIHRQFESICSRSWPRRWWLNWQLKAVDAWLSPLARSGQQMLTHTTLSSRQLWVVPPATLLSYFTNDDGNARRQGRSLLKLPAAAQLIGVLDHGGDGPAFALEVLYRLQQEHNSDAELVVLSSPATPPDPVRWAALQELTQQLHLSHRVHLRPCTTRPRPFCFTALRRAATS</sequence>